<keyword evidence="3" id="KW-1185">Reference proteome</keyword>
<dbReference type="PROSITE" id="PS51257">
    <property type="entry name" value="PROKAR_LIPOPROTEIN"/>
    <property type="match status" value="1"/>
</dbReference>
<dbReference type="EMBL" id="QREG01000011">
    <property type="protein sequence ID" value="RED97870.1"/>
    <property type="molecule type" value="Genomic_DNA"/>
</dbReference>
<feature type="signal peptide" evidence="1">
    <location>
        <begin position="1"/>
        <end position="20"/>
    </location>
</feature>
<reference evidence="2 3" key="1">
    <citation type="submission" date="2018-07" db="EMBL/GenBank/DDBJ databases">
        <title>Genomic Encyclopedia of Type Strains, Phase IV (KMG-IV): sequencing the most valuable type-strain genomes for metagenomic binning, comparative biology and taxonomic classification.</title>
        <authorList>
            <person name="Goeker M."/>
        </authorList>
    </citation>
    <scope>NUCLEOTIDE SEQUENCE [LARGE SCALE GENOMIC DNA]</scope>
    <source>
        <strain evidence="2 3">DSM 4134</strain>
    </source>
</reference>
<dbReference type="Proteomes" id="UP000256779">
    <property type="component" value="Unassembled WGS sequence"/>
</dbReference>
<dbReference type="AlphaFoldDB" id="A0A3D9L4K0"/>
<dbReference type="RefSeq" id="WP_115868402.1">
    <property type="nucleotide sequence ID" value="NZ_QREG01000011.1"/>
</dbReference>
<proteinExistence type="predicted"/>
<evidence type="ECO:0000313" key="3">
    <source>
        <dbReference type="Proteomes" id="UP000256779"/>
    </source>
</evidence>
<dbReference type="OrthoDB" id="10004972at2"/>
<organism evidence="2 3">
    <name type="scientific">Marinoscillum furvescens DSM 4134</name>
    <dbReference type="NCBI Taxonomy" id="1122208"/>
    <lineage>
        <taxon>Bacteria</taxon>
        <taxon>Pseudomonadati</taxon>
        <taxon>Bacteroidota</taxon>
        <taxon>Cytophagia</taxon>
        <taxon>Cytophagales</taxon>
        <taxon>Reichenbachiellaceae</taxon>
        <taxon>Marinoscillum</taxon>
    </lineage>
</organism>
<evidence type="ECO:0000313" key="2">
    <source>
        <dbReference type="EMBL" id="RED97870.1"/>
    </source>
</evidence>
<accession>A0A3D9L4K0</accession>
<gene>
    <name evidence="2" type="ORF">C7460_11111</name>
</gene>
<keyword evidence="1" id="KW-0732">Signal</keyword>
<comment type="caution">
    <text evidence="2">The sequence shown here is derived from an EMBL/GenBank/DDBJ whole genome shotgun (WGS) entry which is preliminary data.</text>
</comment>
<feature type="chain" id="PRO_5017730280" evidence="1">
    <location>
        <begin position="21"/>
        <end position="229"/>
    </location>
</feature>
<sequence length="229" mass="25532">MHRLTILLILALGMACDFWADEHPTPVPKEYQLTRTASELGQVTVKFRVAKDTQIVTTFTNQSGFTIDQLEMLMQIKSQNAEIIFQQVLSENALVHGASFTNQVHFHNPQRSQVDHIKLFVLNTDVDGKGGLYKGQYVLLTDTGSHVGNISGIVDYKNQWRFHLNGVFGTLQGALSGTIDMSDSAYFSLAIADTTHSNWYGALPANFTQEPFVLANSSNDTIHLNLMKR</sequence>
<protein>
    <submittedName>
        <fullName evidence="2">Uncharacterized protein</fullName>
    </submittedName>
</protein>
<evidence type="ECO:0000256" key="1">
    <source>
        <dbReference type="SAM" id="SignalP"/>
    </source>
</evidence>
<name>A0A3D9L4K0_MARFU</name>